<feature type="transmembrane region" description="Helical" evidence="1">
    <location>
        <begin position="197"/>
        <end position="215"/>
    </location>
</feature>
<evidence type="ECO:0000313" key="2">
    <source>
        <dbReference type="EMBL" id="TNV81120.1"/>
    </source>
</evidence>
<reference evidence="2" key="1">
    <citation type="submission" date="2019-06" db="EMBL/GenBank/DDBJ databases">
        <authorList>
            <person name="Zheng W."/>
        </authorList>
    </citation>
    <scope>NUCLEOTIDE SEQUENCE</scope>
    <source>
        <strain evidence="2">QDHG01</strain>
    </source>
</reference>
<proteinExistence type="predicted"/>
<dbReference type="AlphaFoldDB" id="A0A8J8NVF1"/>
<dbReference type="Proteomes" id="UP000785679">
    <property type="component" value="Unassembled WGS sequence"/>
</dbReference>
<comment type="caution">
    <text evidence="2">The sequence shown here is derived from an EMBL/GenBank/DDBJ whole genome shotgun (WGS) entry which is preliminary data.</text>
</comment>
<dbReference type="EMBL" id="RRYP01006554">
    <property type="protein sequence ID" value="TNV81120.1"/>
    <property type="molecule type" value="Genomic_DNA"/>
</dbReference>
<sequence length="312" mass="34790">MQGYSRGQYLNPGPLWSLVKDSHLAALQTDTSNHQYLSTSLTLDAQSSSSGFCGCSITGLIPCSARNSSILSVLKVLMLVSALITSALSMDINCPSLQQKSSQISQKAILGSPPTQLICTCFGYATGARLCSQAFTAGRRFRAQPEQDLIIARFSSRAPRVRVSQSWAKTERARVKRSRRMFNFIFNIILQSNHHSIFLLHQCFLLLALLLYLLFNHFLNNASGRKQEEEALTAYLYDAPRVQGHGLVFQVIGLSVYVDGVLLTEALNLKALLFKVESNQSMLARDLPKMTQVHINMPDYFHVQVLLFVVDR</sequence>
<keyword evidence="1" id="KW-0812">Transmembrane</keyword>
<keyword evidence="1" id="KW-1133">Transmembrane helix</keyword>
<accession>A0A8J8NVF1</accession>
<organism evidence="2 3">
    <name type="scientific">Halteria grandinella</name>
    <dbReference type="NCBI Taxonomy" id="5974"/>
    <lineage>
        <taxon>Eukaryota</taxon>
        <taxon>Sar</taxon>
        <taxon>Alveolata</taxon>
        <taxon>Ciliophora</taxon>
        <taxon>Intramacronucleata</taxon>
        <taxon>Spirotrichea</taxon>
        <taxon>Stichotrichia</taxon>
        <taxon>Sporadotrichida</taxon>
        <taxon>Halteriidae</taxon>
        <taxon>Halteria</taxon>
    </lineage>
</organism>
<name>A0A8J8NVF1_HALGN</name>
<evidence type="ECO:0000256" key="1">
    <source>
        <dbReference type="SAM" id="Phobius"/>
    </source>
</evidence>
<protein>
    <submittedName>
        <fullName evidence="2">Uncharacterized protein</fullName>
    </submittedName>
</protein>
<keyword evidence="1" id="KW-0472">Membrane</keyword>
<evidence type="ECO:0000313" key="3">
    <source>
        <dbReference type="Proteomes" id="UP000785679"/>
    </source>
</evidence>
<gene>
    <name evidence="2" type="ORF">FGO68_gene1902</name>
</gene>
<keyword evidence="3" id="KW-1185">Reference proteome</keyword>